<keyword evidence="4" id="KW-1185">Reference proteome</keyword>
<feature type="transmembrane region" description="Helical" evidence="1">
    <location>
        <begin position="614"/>
        <end position="638"/>
    </location>
</feature>
<dbReference type="AlphaFoldDB" id="A0A1L9PLT3"/>
<evidence type="ECO:0000313" key="4">
    <source>
        <dbReference type="Proteomes" id="UP000184073"/>
    </source>
</evidence>
<keyword evidence="1" id="KW-1133">Transmembrane helix</keyword>
<dbReference type="Pfam" id="PF12937">
    <property type="entry name" value="F-box-like"/>
    <property type="match status" value="1"/>
</dbReference>
<dbReference type="OrthoDB" id="4480954at2759"/>
<gene>
    <name evidence="3" type="ORF">ASPVEDRAFT_29074</name>
</gene>
<keyword evidence="1" id="KW-0472">Membrane</keyword>
<proteinExistence type="predicted"/>
<dbReference type="EMBL" id="KV878129">
    <property type="protein sequence ID" value="OJJ02497.1"/>
    <property type="molecule type" value="Genomic_DNA"/>
</dbReference>
<evidence type="ECO:0000256" key="1">
    <source>
        <dbReference type="SAM" id="Phobius"/>
    </source>
</evidence>
<keyword evidence="1" id="KW-0812">Transmembrane</keyword>
<protein>
    <recommendedName>
        <fullName evidence="2">F-box domain-containing protein</fullName>
    </recommendedName>
</protein>
<accession>A0A1L9PLT3</accession>
<feature type="domain" description="F-box" evidence="2">
    <location>
        <begin position="19"/>
        <end position="66"/>
    </location>
</feature>
<organism evidence="3 4">
    <name type="scientific">Aspergillus versicolor CBS 583.65</name>
    <dbReference type="NCBI Taxonomy" id="1036611"/>
    <lineage>
        <taxon>Eukaryota</taxon>
        <taxon>Fungi</taxon>
        <taxon>Dikarya</taxon>
        <taxon>Ascomycota</taxon>
        <taxon>Pezizomycotina</taxon>
        <taxon>Eurotiomycetes</taxon>
        <taxon>Eurotiomycetidae</taxon>
        <taxon>Eurotiales</taxon>
        <taxon>Aspergillaceae</taxon>
        <taxon>Aspergillus</taxon>
        <taxon>Aspergillus subgen. Nidulantes</taxon>
    </lineage>
</organism>
<dbReference type="CDD" id="cd09917">
    <property type="entry name" value="F-box_SF"/>
    <property type="match status" value="1"/>
</dbReference>
<dbReference type="Proteomes" id="UP000184073">
    <property type="component" value="Unassembled WGS sequence"/>
</dbReference>
<evidence type="ECO:0000313" key="3">
    <source>
        <dbReference type="EMBL" id="OJJ02497.1"/>
    </source>
</evidence>
<dbReference type="InterPro" id="IPR001810">
    <property type="entry name" value="F-box_dom"/>
</dbReference>
<name>A0A1L9PLT3_ASPVE</name>
<dbReference type="VEuPathDB" id="FungiDB:ASPVEDRAFT_29074"/>
<dbReference type="RefSeq" id="XP_040668259.1">
    <property type="nucleotide sequence ID" value="XM_040810188.1"/>
</dbReference>
<dbReference type="GeneID" id="63725699"/>
<sequence length="640" mass="72283">MFASLLSAQRQKTATTHIEGLPPEVMLMILHQLIGTDPEYSFDPILLSLCLVNRRWNEIFTPQLYTCYQLEDNSDEFRTLWCFLRTLVTRPDLAQHVRQITVRRYLIPVMIDYEDKIQSIKKYYDANAPWLQMAFNQAGWNGPSINRSRWGLDLAQQDRNDVTLAEIARQAISNEYPETDKRNRLFGRTFYKGYMSPLCALVIAHCPKLRRLAIPVHLVDPFLDEVLYWATYGAADPNRPAQIGLQELEGLSLWRQESFGCSRTAGHAVHSFETPVCARPYYRLPRLKQLDTDEAFKDPGVFGDVEKPYQSNIQDLSARYPLEIFSVPAGTLLSRTSNLRQLSLTLVPCTVPTTHSTVMSYYSQLWNCLAHFSDTLEYLDVDQERDINNLTPFPNDKDQPFCLPLAQFTKLKYLAATPLLLSGNRCKHEFQSTISSHLPKSLLALGLYCELSGPGSQAVITTSMGTVTATATTDPALEAELHQILTAGSANGLRALVVDYTRGSIPHHGKLDNVALAARLLGVNFICETRAPKLRLRQELVMSYPLPGGGLPKSAFLWLDDRAVNKVVEEGESPWVGGAGGIIPRGVKMYHKRKGRKDKDEEVKDKDRIDTRQFFLLLLLLFSPVPLSLGLTLGRYIFRS</sequence>
<reference evidence="4" key="1">
    <citation type="journal article" date="2017" name="Genome Biol.">
        <title>Comparative genomics reveals high biological diversity and specific adaptations in the industrially and medically important fungal genus Aspergillus.</title>
        <authorList>
            <person name="de Vries R.P."/>
            <person name="Riley R."/>
            <person name="Wiebenga A."/>
            <person name="Aguilar-Osorio G."/>
            <person name="Amillis S."/>
            <person name="Uchima C.A."/>
            <person name="Anderluh G."/>
            <person name="Asadollahi M."/>
            <person name="Askin M."/>
            <person name="Barry K."/>
            <person name="Battaglia E."/>
            <person name="Bayram O."/>
            <person name="Benocci T."/>
            <person name="Braus-Stromeyer S.A."/>
            <person name="Caldana C."/>
            <person name="Canovas D."/>
            <person name="Cerqueira G.C."/>
            <person name="Chen F."/>
            <person name="Chen W."/>
            <person name="Choi C."/>
            <person name="Clum A."/>
            <person name="Dos Santos R.A."/>
            <person name="Damasio A.R."/>
            <person name="Diallinas G."/>
            <person name="Emri T."/>
            <person name="Fekete E."/>
            <person name="Flipphi M."/>
            <person name="Freyberg S."/>
            <person name="Gallo A."/>
            <person name="Gournas C."/>
            <person name="Habgood R."/>
            <person name="Hainaut M."/>
            <person name="Harispe M.L."/>
            <person name="Henrissat B."/>
            <person name="Hilden K.S."/>
            <person name="Hope R."/>
            <person name="Hossain A."/>
            <person name="Karabika E."/>
            <person name="Karaffa L."/>
            <person name="Karanyi Z."/>
            <person name="Krasevec N."/>
            <person name="Kuo A."/>
            <person name="Kusch H."/>
            <person name="LaButti K."/>
            <person name="Lagendijk E.L."/>
            <person name="Lapidus A."/>
            <person name="Levasseur A."/>
            <person name="Lindquist E."/>
            <person name="Lipzen A."/>
            <person name="Logrieco A.F."/>
            <person name="MacCabe A."/>
            <person name="Maekelae M.R."/>
            <person name="Malavazi I."/>
            <person name="Melin P."/>
            <person name="Meyer V."/>
            <person name="Mielnichuk N."/>
            <person name="Miskei M."/>
            <person name="Molnar A.P."/>
            <person name="Mule G."/>
            <person name="Ngan C.Y."/>
            <person name="Orejas M."/>
            <person name="Orosz E."/>
            <person name="Ouedraogo J.P."/>
            <person name="Overkamp K.M."/>
            <person name="Park H.-S."/>
            <person name="Perrone G."/>
            <person name="Piumi F."/>
            <person name="Punt P.J."/>
            <person name="Ram A.F."/>
            <person name="Ramon A."/>
            <person name="Rauscher S."/>
            <person name="Record E."/>
            <person name="Riano-Pachon D.M."/>
            <person name="Robert V."/>
            <person name="Roehrig J."/>
            <person name="Ruller R."/>
            <person name="Salamov A."/>
            <person name="Salih N.S."/>
            <person name="Samson R.A."/>
            <person name="Sandor E."/>
            <person name="Sanguinetti M."/>
            <person name="Schuetze T."/>
            <person name="Sepcic K."/>
            <person name="Shelest E."/>
            <person name="Sherlock G."/>
            <person name="Sophianopoulou V."/>
            <person name="Squina F.M."/>
            <person name="Sun H."/>
            <person name="Susca A."/>
            <person name="Todd R.B."/>
            <person name="Tsang A."/>
            <person name="Unkles S.E."/>
            <person name="van de Wiele N."/>
            <person name="van Rossen-Uffink D."/>
            <person name="Oliveira J.V."/>
            <person name="Vesth T.C."/>
            <person name="Visser J."/>
            <person name="Yu J.-H."/>
            <person name="Zhou M."/>
            <person name="Andersen M.R."/>
            <person name="Archer D.B."/>
            <person name="Baker S.E."/>
            <person name="Benoit I."/>
            <person name="Brakhage A.A."/>
            <person name="Braus G.H."/>
            <person name="Fischer R."/>
            <person name="Frisvad J.C."/>
            <person name="Goldman G.H."/>
            <person name="Houbraken J."/>
            <person name="Oakley B."/>
            <person name="Pocsi I."/>
            <person name="Scazzocchio C."/>
            <person name="Seiboth B."/>
            <person name="vanKuyk P.A."/>
            <person name="Wortman J."/>
            <person name="Dyer P.S."/>
            <person name="Grigoriev I.V."/>
        </authorList>
    </citation>
    <scope>NUCLEOTIDE SEQUENCE [LARGE SCALE GENOMIC DNA]</scope>
    <source>
        <strain evidence="4">CBS 583.65</strain>
    </source>
</reference>
<evidence type="ECO:0000259" key="2">
    <source>
        <dbReference type="Pfam" id="PF12937"/>
    </source>
</evidence>